<feature type="compositionally biased region" description="Basic and acidic residues" evidence="1">
    <location>
        <begin position="219"/>
        <end position="228"/>
    </location>
</feature>
<gene>
    <name evidence="2" type="ORF">JEQ17_15305</name>
</gene>
<dbReference type="AlphaFoldDB" id="A0A7T7KVZ7"/>
<dbReference type="PROSITE" id="PS51257">
    <property type="entry name" value="PROKAR_LIPOPROTEIN"/>
    <property type="match status" value="1"/>
</dbReference>
<dbReference type="Proteomes" id="UP000595636">
    <property type="component" value="Chromosome"/>
</dbReference>
<keyword evidence="3" id="KW-1185">Reference proteome</keyword>
<dbReference type="EMBL" id="CP066831">
    <property type="protein sequence ID" value="QQM40712.1"/>
    <property type="molecule type" value="Genomic_DNA"/>
</dbReference>
<reference evidence="2 3" key="1">
    <citation type="submission" date="2020-12" db="EMBL/GenBank/DDBJ databases">
        <title>A novel species.</title>
        <authorList>
            <person name="Li K."/>
        </authorList>
    </citation>
    <scope>NUCLEOTIDE SEQUENCE [LARGE SCALE GENOMIC DNA]</scope>
    <source>
        <strain evidence="2 3">ZYC-3</strain>
    </source>
</reference>
<evidence type="ECO:0000256" key="1">
    <source>
        <dbReference type="SAM" id="MobiDB-lite"/>
    </source>
</evidence>
<evidence type="ECO:0000313" key="2">
    <source>
        <dbReference type="EMBL" id="QQM40712.1"/>
    </source>
</evidence>
<sequence>MKAVVLAVGMTVVLSACGGSGDEDAESKSSDGGQGPLTETQLTDALPEGADLPGFSAEPQSLPLLEAKDVVTTGQEACRPLADMMSVRPRLPRRAMVWATIEADGAPASAPPGSVTLTSHDGDTAGQWMTGLKRAVADCTRFTATSKRGWTYEFTVAPVPLERMGDDAVGYRITNVLDPSGGGNVMSVVRTGATLATYLLPPSENGRPRPVPESVAAGQEKRIRAAAD</sequence>
<dbReference type="RefSeq" id="WP_200395778.1">
    <property type="nucleotide sequence ID" value="NZ_CP066831.1"/>
</dbReference>
<proteinExistence type="predicted"/>
<accession>A0A7T7KVZ7</accession>
<feature type="region of interest" description="Disordered" evidence="1">
    <location>
        <begin position="18"/>
        <end position="40"/>
    </location>
</feature>
<organism evidence="2 3">
    <name type="scientific">Streptomyces liliifuscus</name>
    <dbReference type="NCBI Taxonomy" id="2797636"/>
    <lineage>
        <taxon>Bacteria</taxon>
        <taxon>Bacillati</taxon>
        <taxon>Actinomycetota</taxon>
        <taxon>Actinomycetes</taxon>
        <taxon>Kitasatosporales</taxon>
        <taxon>Streptomycetaceae</taxon>
        <taxon>Streptomyces</taxon>
    </lineage>
</organism>
<protein>
    <recommendedName>
        <fullName evidence="4">Lipoprotein</fullName>
    </recommendedName>
</protein>
<feature type="region of interest" description="Disordered" evidence="1">
    <location>
        <begin position="201"/>
        <end position="228"/>
    </location>
</feature>
<evidence type="ECO:0000313" key="3">
    <source>
        <dbReference type="Proteomes" id="UP000595636"/>
    </source>
</evidence>
<name>A0A7T7KVZ7_9ACTN</name>
<dbReference type="KEGG" id="slf:JEQ17_15305"/>
<evidence type="ECO:0008006" key="4">
    <source>
        <dbReference type="Google" id="ProtNLM"/>
    </source>
</evidence>